<accession>A0A0D2P994</accession>
<reference evidence="3" key="1">
    <citation type="submission" date="2014-04" db="EMBL/GenBank/DDBJ databases">
        <title>Evolutionary Origins and Diversification of the Mycorrhizal Mutualists.</title>
        <authorList>
            <consortium name="DOE Joint Genome Institute"/>
            <consortium name="Mycorrhizal Genomics Consortium"/>
            <person name="Kohler A."/>
            <person name="Kuo A."/>
            <person name="Nagy L.G."/>
            <person name="Floudas D."/>
            <person name="Copeland A."/>
            <person name="Barry K.W."/>
            <person name="Cichocki N."/>
            <person name="Veneault-Fourrey C."/>
            <person name="LaButti K."/>
            <person name="Lindquist E.A."/>
            <person name="Lipzen A."/>
            <person name="Lundell T."/>
            <person name="Morin E."/>
            <person name="Murat C."/>
            <person name="Riley R."/>
            <person name="Ohm R."/>
            <person name="Sun H."/>
            <person name="Tunlid A."/>
            <person name="Henrissat B."/>
            <person name="Grigoriev I.V."/>
            <person name="Hibbett D.S."/>
            <person name="Martin F."/>
        </authorList>
    </citation>
    <scope>NUCLEOTIDE SEQUENCE [LARGE SCALE GENOMIC DNA]</scope>
    <source>
        <strain evidence="3">FD-334 SS-4</strain>
    </source>
</reference>
<evidence type="ECO:0000256" key="1">
    <source>
        <dbReference type="SAM" id="MobiDB-lite"/>
    </source>
</evidence>
<name>A0A0D2P994_HYPSF</name>
<evidence type="ECO:0000313" key="2">
    <source>
        <dbReference type="EMBL" id="KJA16930.1"/>
    </source>
</evidence>
<feature type="region of interest" description="Disordered" evidence="1">
    <location>
        <begin position="1"/>
        <end position="47"/>
    </location>
</feature>
<sequence>MTGRRQVPVPTYSSSFPADPAPPRRAPSARENAARGNAPSHTGPACLMWTRDRAPRHTPRTSASALACVRLCVPLVSPVPGGAGAVACWGGTPRGAGVIGPGRRAGRATARVSHAVARRCACKYPYYTCSDNRGWSRPSQRQAICIMHAAAAPVGFSVCGLHAAGYHAAASPSGATAAAHAHARAVRLRGRGAGDSGTTAYAYARYPGELGVAPDVKAPSARTPAAGGTLRLAVLGVLLAGWERALGSQRPVPAGAYIN</sequence>
<protein>
    <submittedName>
        <fullName evidence="2">Uncharacterized protein</fullName>
    </submittedName>
</protein>
<dbReference type="EMBL" id="KN817612">
    <property type="protein sequence ID" value="KJA16930.1"/>
    <property type="molecule type" value="Genomic_DNA"/>
</dbReference>
<keyword evidence="3" id="KW-1185">Reference proteome</keyword>
<proteinExistence type="predicted"/>
<evidence type="ECO:0000313" key="3">
    <source>
        <dbReference type="Proteomes" id="UP000054270"/>
    </source>
</evidence>
<dbReference type="AlphaFoldDB" id="A0A0D2P994"/>
<gene>
    <name evidence="2" type="ORF">HYPSUDRAFT_206607</name>
</gene>
<dbReference type="Proteomes" id="UP000054270">
    <property type="component" value="Unassembled WGS sequence"/>
</dbReference>
<organism evidence="2 3">
    <name type="scientific">Hypholoma sublateritium (strain FD-334 SS-4)</name>
    <dbReference type="NCBI Taxonomy" id="945553"/>
    <lineage>
        <taxon>Eukaryota</taxon>
        <taxon>Fungi</taxon>
        <taxon>Dikarya</taxon>
        <taxon>Basidiomycota</taxon>
        <taxon>Agaricomycotina</taxon>
        <taxon>Agaricomycetes</taxon>
        <taxon>Agaricomycetidae</taxon>
        <taxon>Agaricales</taxon>
        <taxon>Agaricineae</taxon>
        <taxon>Strophariaceae</taxon>
        <taxon>Hypholoma</taxon>
    </lineage>
</organism>